<proteinExistence type="predicted"/>
<feature type="region of interest" description="Disordered" evidence="1">
    <location>
        <begin position="35"/>
        <end position="62"/>
    </location>
</feature>
<dbReference type="Proteomes" id="UP000314294">
    <property type="component" value="Unassembled WGS sequence"/>
</dbReference>
<protein>
    <submittedName>
        <fullName evidence="2">Uncharacterized protein</fullName>
    </submittedName>
</protein>
<evidence type="ECO:0000313" key="3">
    <source>
        <dbReference type="Proteomes" id="UP000314294"/>
    </source>
</evidence>
<accession>A0A4Z2JDE8</accession>
<keyword evidence="3" id="KW-1185">Reference proteome</keyword>
<reference evidence="2 3" key="1">
    <citation type="submission" date="2019-03" db="EMBL/GenBank/DDBJ databases">
        <title>First draft genome of Liparis tanakae, snailfish: a comprehensive survey of snailfish specific genes.</title>
        <authorList>
            <person name="Kim W."/>
            <person name="Song I."/>
            <person name="Jeong J.-H."/>
            <person name="Kim D."/>
            <person name="Kim S."/>
            <person name="Ryu S."/>
            <person name="Song J.Y."/>
            <person name="Lee S.K."/>
        </authorList>
    </citation>
    <scope>NUCLEOTIDE SEQUENCE [LARGE SCALE GENOMIC DNA]</scope>
    <source>
        <tissue evidence="2">Muscle</tissue>
    </source>
</reference>
<gene>
    <name evidence="2" type="ORF">EYF80_001828</name>
</gene>
<organism evidence="2 3">
    <name type="scientific">Liparis tanakae</name>
    <name type="common">Tanaka's snailfish</name>
    <dbReference type="NCBI Taxonomy" id="230148"/>
    <lineage>
        <taxon>Eukaryota</taxon>
        <taxon>Metazoa</taxon>
        <taxon>Chordata</taxon>
        <taxon>Craniata</taxon>
        <taxon>Vertebrata</taxon>
        <taxon>Euteleostomi</taxon>
        <taxon>Actinopterygii</taxon>
        <taxon>Neopterygii</taxon>
        <taxon>Teleostei</taxon>
        <taxon>Neoteleostei</taxon>
        <taxon>Acanthomorphata</taxon>
        <taxon>Eupercaria</taxon>
        <taxon>Perciformes</taxon>
        <taxon>Cottioidei</taxon>
        <taxon>Cottales</taxon>
        <taxon>Liparidae</taxon>
        <taxon>Liparis</taxon>
    </lineage>
</organism>
<sequence length="181" mass="19817">MAMRLRRAGIGAVGVFLEDDSGVLQLLSQERGIETYPWRGPRPSSRLPERRAGRGQSGNRVRETKVNVWAASGTLPRSVFLSGSQRSPPTIDGFIIGLFEKRFSFTLKGDIRAAGRERKRLFVFASRSVSGRSPVSCLLAPQEHGSSSLHGDERLPEPRADPLNPRNLDDNDSGPSMGHAP</sequence>
<dbReference type="AlphaFoldDB" id="A0A4Z2JDE8"/>
<dbReference type="EMBL" id="SRLO01000008">
    <property type="protein sequence ID" value="TNN87864.1"/>
    <property type="molecule type" value="Genomic_DNA"/>
</dbReference>
<evidence type="ECO:0000256" key="1">
    <source>
        <dbReference type="SAM" id="MobiDB-lite"/>
    </source>
</evidence>
<evidence type="ECO:0000313" key="2">
    <source>
        <dbReference type="EMBL" id="TNN87864.1"/>
    </source>
</evidence>
<feature type="region of interest" description="Disordered" evidence="1">
    <location>
        <begin position="137"/>
        <end position="181"/>
    </location>
</feature>
<feature type="compositionally biased region" description="Basic and acidic residues" evidence="1">
    <location>
        <begin position="150"/>
        <end position="160"/>
    </location>
</feature>
<comment type="caution">
    <text evidence="2">The sequence shown here is derived from an EMBL/GenBank/DDBJ whole genome shotgun (WGS) entry which is preliminary data.</text>
</comment>
<name>A0A4Z2JDE8_9TELE</name>